<accession>A0AA38UEK7</accession>
<proteinExistence type="predicted"/>
<dbReference type="Proteomes" id="UP001163846">
    <property type="component" value="Unassembled WGS sequence"/>
</dbReference>
<evidence type="ECO:0000256" key="1">
    <source>
        <dbReference type="SAM" id="MobiDB-lite"/>
    </source>
</evidence>
<sequence>MSAPNATGNVDSLIAFFKSETRVSKLRRSKQHTNSTTTRRPSDYDKHIPGKLQLPKLLLGRPDYEGDPFVHYLSLVLAKNPTFLQELTPERMKDLKIHWRIFIECIDRIPVVNEEGVVDAEKYAGLIQHDMASFTSIPLSSNQLEKLGSWVAFNTYRSHEKESKADLIHGLAEQELIMDKDYNSSCSAIWPFFEGLNTEFMHYLTTVECKNLNLGHPLCYLTLLLLSCIMQRTKDLSLWPQLDCIHCDVFPNSHLVQEKQAEADIPEDRPEGSTYGLVETPFDQLKHDQNEFIYQEISHR</sequence>
<dbReference type="EMBL" id="MU806439">
    <property type="protein sequence ID" value="KAJ3835172.1"/>
    <property type="molecule type" value="Genomic_DNA"/>
</dbReference>
<evidence type="ECO:0000313" key="2">
    <source>
        <dbReference type="EMBL" id="KAJ3835172.1"/>
    </source>
</evidence>
<name>A0AA38UEK7_9AGAR</name>
<reference evidence="2" key="1">
    <citation type="submission" date="2022-08" db="EMBL/GenBank/DDBJ databases">
        <authorList>
            <consortium name="DOE Joint Genome Institute"/>
            <person name="Min B."/>
            <person name="Riley R."/>
            <person name="Sierra-Patev S."/>
            <person name="Naranjo-Ortiz M."/>
            <person name="Looney B."/>
            <person name="Konkel Z."/>
            <person name="Slot J.C."/>
            <person name="Sakamoto Y."/>
            <person name="Steenwyk J.L."/>
            <person name="Rokas A."/>
            <person name="Carro J."/>
            <person name="Camarero S."/>
            <person name="Ferreira P."/>
            <person name="Molpeceres G."/>
            <person name="Ruiz-Duenas F.J."/>
            <person name="Serrano A."/>
            <person name="Henrissat B."/>
            <person name="Drula E."/>
            <person name="Hughes K.W."/>
            <person name="Mata J.L."/>
            <person name="Ishikawa N.K."/>
            <person name="Vargas-Isla R."/>
            <person name="Ushijima S."/>
            <person name="Smith C.A."/>
            <person name="Ahrendt S."/>
            <person name="Andreopoulos W."/>
            <person name="He G."/>
            <person name="Labutti K."/>
            <person name="Lipzen A."/>
            <person name="Ng V."/>
            <person name="Sandor L."/>
            <person name="Barry K."/>
            <person name="Martinez A.T."/>
            <person name="Xiao Y."/>
            <person name="Gibbons J.G."/>
            <person name="Terashima K."/>
            <person name="Hibbett D.S."/>
            <person name="Grigoriev I.V."/>
        </authorList>
    </citation>
    <scope>NUCLEOTIDE SEQUENCE</scope>
    <source>
        <strain evidence="2">TFB9207</strain>
    </source>
</reference>
<gene>
    <name evidence="2" type="ORF">F5878DRAFT_693718</name>
</gene>
<keyword evidence="3" id="KW-1185">Reference proteome</keyword>
<organism evidence="2 3">
    <name type="scientific">Lentinula raphanica</name>
    <dbReference type="NCBI Taxonomy" id="153919"/>
    <lineage>
        <taxon>Eukaryota</taxon>
        <taxon>Fungi</taxon>
        <taxon>Dikarya</taxon>
        <taxon>Basidiomycota</taxon>
        <taxon>Agaricomycotina</taxon>
        <taxon>Agaricomycetes</taxon>
        <taxon>Agaricomycetidae</taxon>
        <taxon>Agaricales</taxon>
        <taxon>Marasmiineae</taxon>
        <taxon>Omphalotaceae</taxon>
        <taxon>Lentinula</taxon>
    </lineage>
</organism>
<evidence type="ECO:0000313" key="3">
    <source>
        <dbReference type="Proteomes" id="UP001163846"/>
    </source>
</evidence>
<comment type="caution">
    <text evidence="2">The sequence shown here is derived from an EMBL/GenBank/DDBJ whole genome shotgun (WGS) entry which is preliminary data.</text>
</comment>
<feature type="region of interest" description="Disordered" evidence="1">
    <location>
        <begin position="25"/>
        <end position="47"/>
    </location>
</feature>
<protein>
    <submittedName>
        <fullName evidence="2">Uncharacterized protein</fullName>
    </submittedName>
</protein>
<dbReference type="AlphaFoldDB" id="A0AA38UEK7"/>